<keyword evidence="1" id="KW-0812">Transmembrane</keyword>
<reference evidence="2 3" key="1">
    <citation type="submission" date="2015-11" db="EMBL/GenBank/DDBJ databases">
        <title>Genomic analysis of 38 Legionella species identifies large and diverse effector repertoires.</title>
        <authorList>
            <person name="Burstein D."/>
            <person name="Amaro F."/>
            <person name="Zusman T."/>
            <person name="Lifshitz Z."/>
            <person name="Cohen O."/>
            <person name="Gilbert J.A."/>
            <person name="Pupko T."/>
            <person name="Shuman H.A."/>
            <person name="Segal G."/>
        </authorList>
    </citation>
    <scope>NUCLEOTIDE SEQUENCE [LARGE SCALE GENOMIC DNA]</scope>
    <source>
        <strain evidence="2 3">PX-1-G2-E2</strain>
    </source>
</reference>
<dbReference type="RefSeq" id="WP_058453765.1">
    <property type="nucleotide sequence ID" value="NZ_CAAAIB010000001.1"/>
</dbReference>
<evidence type="ECO:0000313" key="2">
    <source>
        <dbReference type="EMBL" id="KTD24239.1"/>
    </source>
</evidence>
<feature type="transmembrane region" description="Helical" evidence="1">
    <location>
        <begin position="137"/>
        <end position="156"/>
    </location>
</feature>
<dbReference type="AlphaFoldDB" id="A0A0W0VVZ8"/>
<accession>A0A0W0VVZ8</accession>
<evidence type="ECO:0000313" key="3">
    <source>
        <dbReference type="Proteomes" id="UP000054908"/>
    </source>
</evidence>
<comment type="caution">
    <text evidence="2">The sequence shown here is derived from an EMBL/GenBank/DDBJ whole genome shotgun (WGS) entry which is preliminary data.</text>
</comment>
<dbReference type="PATRIC" id="fig|466.6.peg.3330"/>
<protein>
    <submittedName>
        <fullName evidence="2">Uncharacterized protein</fullName>
    </submittedName>
</protein>
<name>A0A0W0VVZ8_9GAMM</name>
<evidence type="ECO:0000256" key="1">
    <source>
        <dbReference type="SAM" id="Phobius"/>
    </source>
</evidence>
<keyword evidence="1" id="KW-0472">Membrane</keyword>
<dbReference type="EMBL" id="LNYL01000051">
    <property type="protein sequence ID" value="KTD24239.1"/>
    <property type="molecule type" value="Genomic_DNA"/>
</dbReference>
<gene>
    <name evidence="2" type="ORF">Lmac_3112</name>
</gene>
<dbReference type="Proteomes" id="UP000054908">
    <property type="component" value="Unassembled WGS sequence"/>
</dbReference>
<organism evidence="2 3">
    <name type="scientific">Legionella maceachernii</name>
    <dbReference type="NCBI Taxonomy" id="466"/>
    <lineage>
        <taxon>Bacteria</taxon>
        <taxon>Pseudomonadati</taxon>
        <taxon>Pseudomonadota</taxon>
        <taxon>Gammaproteobacteria</taxon>
        <taxon>Legionellales</taxon>
        <taxon>Legionellaceae</taxon>
        <taxon>Legionella</taxon>
    </lineage>
</organism>
<keyword evidence="3" id="KW-1185">Reference proteome</keyword>
<keyword evidence="1" id="KW-1133">Transmembrane helix</keyword>
<proteinExistence type="predicted"/>
<sequence>MPLSDTKKKSLEGVINKCAEFEGKYYLLHLGNVLINSKKDPRELDPIADTLIKLIQDINKLKNKDSNKEQIIKEISISYQKLAKETGTNGVFYHSTRLILGLGGVILAAIIAPIGAIIGLTAGTLKDICNLNLPTGAFFGGLAGSCIGGMIGYRLLDSLVDNAFKNKEKRAICHSVTMLKETFESLLIPMEIDSIEEAIKKEVLEENFGGNQEGFSCFLQQKHSYQILGARANFGLSDKLKGVIGHHSFIKFAINNTGKTKTIEFGGPSDLETDISQIEARKTTGAQLIRMLAMHRLLQQEYSLSLKNLPTIFQRYVAGTNDCHTYVDKILQAVGEPPSKITRFLKQDNAFGRVIGSLFQFFSPEAPKKAAETLCDEVLILTQPGKKSD</sequence>
<dbReference type="OrthoDB" id="5646298at2"/>
<feature type="transmembrane region" description="Helical" evidence="1">
    <location>
        <begin position="98"/>
        <end position="125"/>
    </location>
</feature>